<proteinExistence type="predicted"/>
<dbReference type="KEGG" id="ahw:NCTC11636_01522"/>
<evidence type="ECO:0000313" key="2">
    <source>
        <dbReference type="Proteomes" id="UP000266895"/>
    </source>
</evidence>
<dbReference type="Pfam" id="PF10722">
    <property type="entry name" value="YbjN"/>
    <property type="match status" value="1"/>
</dbReference>
<dbReference type="InterPro" id="IPR019660">
    <property type="entry name" value="Put_sensory_transdc_reg_YbjN"/>
</dbReference>
<sequence length="144" mass="15743">MSAQPKVTIARVEAWLKSEDLNYELDEDGDVLTGFENCMVSIIDRGGDFLSVATTWRGELGEVEEAALRVEVDEHNHSKYGPRAAVRATDDGAVLSADMSVVTTEGMSDAQLADFLGTAFATVLSFYAEVEENYPALVTWTEED</sequence>
<name>A0A3S4TA17_9ACTO</name>
<reference evidence="1 2" key="1">
    <citation type="submission" date="2018-12" db="EMBL/GenBank/DDBJ databases">
        <authorList>
            <consortium name="Pathogen Informatics"/>
        </authorList>
    </citation>
    <scope>NUCLEOTIDE SEQUENCE [LARGE SCALE GENOMIC DNA]</scope>
    <source>
        <strain evidence="1 2">NCTC11636</strain>
    </source>
</reference>
<organism evidence="1 2">
    <name type="scientific">Actinomyces howellii</name>
    <dbReference type="NCBI Taxonomy" id="52771"/>
    <lineage>
        <taxon>Bacteria</taxon>
        <taxon>Bacillati</taxon>
        <taxon>Actinomycetota</taxon>
        <taxon>Actinomycetes</taxon>
        <taxon>Actinomycetales</taxon>
        <taxon>Actinomycetaceae</taxon>
        <taxon>Actinomyces</taxon>
    </lineage>
</organism>
<dbReference type="OrthoDB" id="3255720at2"/>
<keyword evidence="2" id="KW-1185">Reference proteome</keyword>
<evidence type="ECO:0000313" key="1">
    <source>
        <dbReference type="EMBL" id="VEG28407.1"/>
    </source>
</evidence>
<dbReference type="RefSeq" id="WP_126382585.1">
    <property type="nucleotide sequence ID" value="NZ_LR134350.1"/>
</dbReference>
<gene>
    <name evidence="1" type="ORF">NCTC11636_01522</name>
</gene>
<dbReference type="Proteomes" id="UP000266895">
    <property type="component" value="Chromosome"/>
</dbReference>
<dbReference type="AlphaFoldDB" id="A0A3S4TA17"/>
<dbReference type="EMBL" id="LR134350">
    <property type="protein sequence ID" value="VEG28407.1"/>
    <property type="molecule type" value="Genomic_DNA"/>
</dbReference>
<accession>A0A3S4TA17</accession>
<protein>
    <recommendedName>
        <fullName evidence="3">Bacterial sensory transduction regulator</fullName>
    </recommendedName>
</protein>
<evidence type="ECO:0008006" key="3">
    <source>
        <dbReference type="Google" id="ProtNLM"/>
    </source>
</evidence>